<gene>
    <name evidence="2" type="ORF">ACFYU5_05815</name>
</gene>
<evidence type="ECO:0000313" key="2">
    <source>
        <dbReference type="EMBL" id="MFF0495901.1"/>
    </source>
</evidence>
<evidence type="ECO:0000313" key="3">
    <source>
        <dbReference type="Proteomes" id="UP001601442"/>
    </source>
</evidence>
<reference evidence="2 3" key="1">
    <citation type="submission" date="2024-10" db="EMBL/GenBank/DDBJ databases">
        <title>The Natural Products Discovery Center: Release of the First 8490 Sequenced Strains for Exploring Actinobacteria Biosynthetic Diversity.</title>
        <authorList>
            <person name="Kalkreuter E."/>
            <person name="Kautsar S.A."/>
            <person name="Yang D."/>
            <person name="Bader C.D."/>
            <person name="Teijaro C.N."/>
            <person name="Fluegel L."/>
            <person name="Davis C.M."/>
            <person name="Simpson J.R."/>
            <person name="Lauterbach L."/>
            <person name="Steele A.D."/>
            <person name="Gui C."/>
            <person name="Meng S."/>
            <person name="Li G."/>
            <person name="Viehrig K."/>
            <person name="Ye F."/>
            <person name="Su P."/>
            <person name="Kiefer A.F."/>
            <person name="Nichols A."/>
            <person name="Cepeda A.J."/>
            <person name="Yan W."/>
            <person name="Fan B."/>
            <person name="Jiang Y."/>
            <person name="Adhikari A."/>
            <person name="Zheng C.-J."/>
            <person name="Schuster L."/>
            <person name="Cowan T.M."/>
            <person name="Smanski M.J."/>
            <person name="Chevrette M.G."/>
            <person name="De Carvalho L.P.S."/>
            <person name="Shen B."/>
        </authorList>
    </citation>
    <scope>NUCLEOTIDE SEQUENCE [LARGE SCALE GENOMIC DNA]</scope>
    <source>
        <strain evidence="2 3">NPDC004119</strain>
    </source>
</reference>
<sequence length="277" mass="29553">MPCPSGEFADEIPADQPSALAARRISRHVDAEPLDPEPLDPEPRDSGPPHDSERSGYEPAALCPEPTRATDEPRRGDMRLRARELAEAATALLPTSPADAERMLLQALDCGRGVLSGEQLARLSSLVVTAVANQPGREHDLAAAAVAAAESWTGISAADAAHHTLLAARVHCRSGHHRLAATLFAAALGCDALPYPPEEVAVLYEQLGRCLGQCHRHRAAARAYEAGAAAVAGRPRWEELHGDLVDAASRSRHSARNPAAMVRAYLSARRRASSRRP</sequence>
<feature type="compositionally biased region" description="Basic and acidic residues" evidence="1">
    <location>
        <begin position="41"/>
        <end position="56"/>
    </location>
</feature>
<organism evidence="2 3">
    <name type="scientific">Nocardia aobensis</name>
    <dbReference type="NCBI Taxonomy" id="257277"/>
    <lineage>
        <taxon>Bacteria</taxon>
        <taxon>Bacillati</taxon>
        <taxon>Actinomycetota</taxon>
        <taxon>Actinomycetes</taxon>
        <taxon>Mycobacteriales</taxon>
        <taxon>Nocardiaceae</taxon>
        <taxon>Nocardia</taxon>
    </lineage>
</organism>
<dbReference type="Proteomes" id="UP001601442">
    <property type="component" value="Unassembled WGS sequence"/>
</dbReference>
<feature type="region of interest" description="Disordered" evidence="1">
    <location>
        <begin position="1"/>
        <end position="76"/>
    </location>
</feature>
<protein>
    <recommendedName>
        <fullName evidence="4">Tetratricopeptide repeat protein</fullName>
    </recommendedName>
</protein>
<name>A0ABW6P0M2_9NOCA</name>
<proteinExistence type="predicted"/>
<dbReference type="EMBL" id="JBIAMT010000001">
    <property type="protein sequence ID" value="MFF0495901.1"/>
    <property type="molecule type" value="Genomic_DNA"/>
</dbReference>
<evidence type="ECO:0000256" key="1">
    <source>
        <dbReference type="SAM" id="MobiDB-lite"/>
    </source>
</evidence>
<accession>A0ABW6P0M2</accession>
<evidence type="ECO:0008006" key="4">
    <source>
        <dbReference type="Google" id="ProtNLM"/>
    </source>
</evidence>
<comment type="caution">
    <text evidence="2">The sequence shown here is derived from an EMBL/GenBank/DDBJ whole genome shotgun (WGS) entry which is preliminary data.</text>
</comment>
<keyword evidence="3" id="KW-1185">Reference proteome</keyword>
<dbReference type="RefSeq" id="WP_387390429.1">
    <property type="nucleotide sequence ID" value="NZ_JBIAMT010000001.1"/>
</dbReference>